<feature type="compositionally biased region" description="Low complexity" evidence="1">
    <location>
        <begin position="62"/>
        <end position="73"/>
    </location>
</feature>
<feature type="compositionally biased region" description="Basic and acidic residues" evidence="1">
    <location>
        <begin position="74"/>
        <end position="94"/>
    </location>
</feature>
<feature type="compositionally biased region" description="Polar residues" evidence="1">
    <location>
        <begin position="204"/>
        <end position="214"/>
    </location>
</feature>
<feature type="compositionally biased region" description="Basic and acidic residues" evidence="1">
    <location>
        <begin position="278"/>
        <end position="291"/>
    </location>
</feature>
<reference evidence="3 4" key="1">
    <citation type="journal article" date="2012" name="Science">
        <title>The Paleozoic origin of enzymatic lignin decomposition reconstructed from 31 fungal genomes.</title>
        <authorList>
            <person name="Floudas D."/>
            <person name="Binder M."/>
            <person name="Riley R."/>
            <person name="Barry K."/>
            <person name="Blanchette R.A."/>
            <person name="Henrissat B."/>
            <person name="Martinez A.T."/>
            <person name="Otillar R."/>
            <person name="Spatafora J.W."/>
            <person name="Yadav J.S."/>
            <person name="Aerts A."/>
            <person name="Benoit I."/>
            <person name="Boyd A."/>
            <person name="Carlson A."/>
            <person name="Copeland A."/>
            <person name="Coutinho P.M."/>
            <person name="de Vries R.P."/>
            <person name="Ferreira P."/>
            <person name="Findley K."/>
            <person name="Foster B."/>
            <person name="Gaskell J."/>
            <person name="Glotzer D."/>
            <person name="Gorecki P."/>
            <person name="Heitman J."/>
            <person name="Hesse C."/>
            <person name="Hori C."/>
            <person name="Igarashi K."/>
            <person name="Jurgens J.A."/>
            <person name="Kallen N."/>
            <person name="Kersten P."/>
            <person name="Kohler A."/>
            <person name="Kuees U."/>
            <person name="Kumar T.K.A."/>
            <person name="Kuo A."/>
            <person name="LaButti K."/>
            <person name="Larrondo L.F."/>
            <person name="Lindquist E."/>
            <person name="Ling A."/>
            <person name="Lombard V."/>
            <person name="Lucas S."/>
            <person name="Lundell T."/>
            <person name="Martin R."/>
            <person name="McLaughlin D.J."/>
            <person name="Morgenstern I."/>
            <person name="Morin E."/>
            <person name="Murat C."/>
            <person name="Nagy L.G."/>
            <person name="Nolan M."/>
            <person name="Ohm R.A."/>
            <person name="Patyshakuliyeva A."/>
            <person name="Rokas A."/>
            <person name="Ruiz-Duenas F.J."/>
            <person name="Sabat G."/>
            <person name="Salamov A."/>
            <person name="Samejima M."/>
            <person name="Schmutz J."/>
            <person name="Slot J.C."/>
            <person name="St John F."/>
            <person name="Stenlid J."/>
            <person name="Sun H."/>
            <person name="Sun S."/>
            <person name="Syed K."/>
            <person name="Tsang A."/>
            <person name="Wiebenga A."/>
            <person name="Young D."/>
            <person name="Pisabarro A."/>
            <person name="Eastwood D.C."/>
            <person name="Martin F."/>
            <person name="Cullen D."/>
            <person name="Grigoriev I.V."/>
            <person name="Hibbett D.S."/>
        </authorList>
    </citation>
    <scope>NUCLEOTIDE SEQUENCE</scope>
    <source>
        <strain evidence="4">FP-58527</strain>
    </source>
</reference>
<feature type="compositionally biased region" description="Polar residues" evidence="1">
    <location>
        <begin position="292"/>
        <end position="303"/>
    </location>
</feature>
<dbReference type="OrthoDB" id="2790754at2759"/>
<organism evidence="3 4">
    <name type="scientific">Fomitopsis schrenkii</name>
    <name type="common">Brown rot fungus</name>
    <dbReference type="NCBI Taxonomy" id="2126942"/>
    <lineage>
        <taxon>Eukaryota</taxon>
        <taxon>Fungi</taxon>
        <taxon>Dikarya</taxon>
        <taxon>Basidiomycota</taxon>
        <taxon>Agaricomycotina</taxon>
        <taxon>Agaricomycetes</taxon>
        <taxon>Polyporales</taxon>
        <taxon>Fomitopsis</taxon>
    </lineage>
</organism>
<evidence type="ECO:0000313" key="4">
    <source>
        <dbReference type="Proteomes" id="UP000015241"/>
    </source>
</evidence>
<feature type="compositionally biased region" description="Acidic residues" evidence="1">
    <location>
        <begin position="649"/>
        <end position="662"/>
    </location>
</feature>
<feature type="compositionally biased region" description="Basic and acidic residues" evidence="1">
    <location>
        <begin position="171"/>
        <end position="182"/>
    </location>
</feature>
<dbReference type="Pfam" id="PF20149">
    <property type="entry name" value="DUF6532"/>
    <property type="match status" value="1"/>
</dbReference>
<sequence length="783" mass="85887">MPSNTRSQSEAKKGGKPRSSATSKTTGRASGSKTSNKQSNSSSTTAPVKRNAEHASKSMTSAERALLEQLLAKQQEEQKEKEAARRSDIKKRTAEMALQGQESDNEENPKPKRKKNKNESVIASSDGDDQGSVSGKDTREGNEREGTEEIERLSTVRQRPKPRPAWKGKAAQHDVPGDNHDVDMEDPAEPVEVSDGLDKHESSLAYTLRSQAPTTPKKAKTLSGPLPAKSNKEPAKGPTTRGRKASEATRAPAEASFKPSSSKKIMEVAITKSPTRKRKDDTHSKTAEASKTDTPWFASSTSSDAEDRSDDGENDSEKGNDEEEESEESEAEIMVKNTKGKAPKSKRGRKKGKRVRAQASALPDSVTPAKNMGQAYLRLHITLNTAWTKYAAMADDRLQDREQVMQKVMHQVKAHRDRDGRRPKQIRAAIDEIKGDSEEVQTLRKALTDVVWTAASQMRNDLKKRAKQVVEEAYNMSTLQLKRKEAHAKLQAAPERWCFGRKAALDEKRCSVNLKKPFQHPAIWQLVHVYWFSGSGNSELKAPRDQFSQIPNNLISLVCNVLEAALRDFVQPDMQFSNKVYTPKWDDHMALLEEIGRAKPDVFAGIKRRIWEKVSSRLAEEDNAGGTDLLGLMEGGPKGIPFDDIVVDEDEEESEKEVDELEGSVPPQQGSVGDAQERLAADAEAMAHSQWPAKAAESRATGHPVAASIQVVSDKQHMGPSAVISRDGTSGRDAAEAMAHTSSSVNQAVKDTMRADGQQQSADELNTGRVADVGKDTDRAGGV</sequence>
<feature type="region of interest" description="Disordered" evidence="1">
    <location>
        <begin position="649"/>
        <end position="690"/>
    </location>
</feature>
<feature type="region of interest" description="Disordered" evidence="1">
    <location>
        <begin position="714"/>
        <end position="783"/>
    </location>
</feature>
<evidence type="ECO:0000259" key="2">
    <source>
        <dbReference type="Pfam" id="PF20149"/>
    </source>
</evidence>
<dbReference type="EMBL" id="KE504153">
    <property type="protein sequence ID" value="EPS99928.1"/>
    <property type="molecule type" value="Genomic_DNA"/>
</dbReference>
<feature type="region of interest" description="Disordered" evidence="1">
    <location>
        <begin position="1"/>
        <end position="366"/>
    </location>
</feature>
<name>S8E9D4_FOMSC</name>
<dbReference type="HOGENOM" id="CLU_378130_0_0_1"/>
<protein>
    <recommendedName>
        <fullName evidence="2">DUF6532 domain-containing protein</fullName>
    </recommendedName>
</protein>
<evidence type="ECO:0000313" key="3">
    <source>
        <dbReference type="EMBL" id="EPS99928.1"/>
    </source>
</evidence>
<feature type="compositionally biased region" description="Low complexity" evidence="1">
    <location>
        <begin position="30"/>
        <end position="45"/>
    </location>
</feature>
<evidence type="ECO:0000256" key="1">
    <source>
        <dbReference type="SAM" id="MobiDB-lite"/>
    </source>
</evidence>
<feature type="domain" description="DUF6532" evidence="2">
    <location>
        <begin position="425"/>
        <end position="595"/>
    </location>
</feature>
<feature type="compositionally biased region" description="Polar residues" evidence="1">
    <location>
        <begin position="19"/>
        <end position="29"/>
    </location>
</feature>
<feature type="compositionally biased region" description="Polar residues" evidence="1">
    <location>
        <begin position="740"/>
        <end position="749"/>
    </location>
</feature>
<feature type="compositionally biased region" description="Acidic residues" evidence="1">
    <location>
        <begin position="307"/>
        <end position="331"/>
    </location>
</feature>
<feature type="compositionally biased region" description="Basic and acidic residues" evidence="1">
    <location>
        <begin position="772"/>
        <end position="783"/>
    </location>
</feature>
<dbReference type="InterPro" id="IPR045341">
    <property type="entry name" value="DUF6532"/>
</dbReference>
<dbReference type="AlphaFoldDB" id="S8E9D4"/>
<dbReference type="Proteomes" id="UP000015241">
    <property type="component" value="Unassembled WGS sequence"/>
</dbReference>
<feature type="compositionally biased region" description="Basic and acidic residues" evidence="1">
    <location>
        <begin position="136"/>
        <end position="154"/>
    </location>
</feature>
<accession>S8E9D4</accession>
<keyword evidence="4" id="KW-1185">Reference proteome</keyword>
<gene>
    <name evidence="3" type="ORF">FOMPIDRAFT_1050262</name>
</gene>
<dbReference type="InParanoid" id="S8E9D4"/>
<proteinExistence type="predicted"/>
<feature type="compositionally biased region" description="Basic residues" evidence="1">
    <location>
        <begin position="338"/>
        <end position="356"/>
    </location>
</feature>